<feature type="region of interest" description="Disordered" evidence="1">
    <location>
        <begin position="130"/>
        <end position="207"/>
    </location>
</feature>
<keyword evidence="2" id="KW-0812">Transmembrane</keyword>
<accession>A0A0L6VFD2</accession>
<dbReference type="Proteomes" id="UP000037035">
    <property type="component" value="Unassembled WGS sequence"/>
</dbReference>
<keyword evidence="4" id="KW-1185">Reference proteome</keyword>
<feature type="compositionally biased region" description="Pro residues" evidence="1">
    <location>
        <begin position="243"/>
        <end position="256"/>
    </location>
</feature>
<evidence type="ECO:0000256" key="2">
    <source>
        <dbReference type="SAM" id="Phobius"/>
    </source>
</evidence>
<feature type="region of interest" description="Disordered" evidence="1">
    <location>
        <begin position="226"/>
        <end position="281"/>
    </location>
</feature>
<gene>
    <name evidence="3" type="ORF">VP01_1857g3</name>
</gene>
<name>A0A0L6VFD2_9BASI</name>
<organism evidence="3 4">
    <name type="scientific">Puccinia sorghi</name>
    <dbReference type="NCBI Taxonomy" id="27349"/>
    <lineage>
        <taxon>Eukaryota</taxon>
        <taxon>Fungi</taxon>
        <taxon>Dikarya</taxon>
        <taxon>Basidiomycota</taxon>
        <taxon>Pucciniomycotina</taxon>
        <taxon>Pucciniomycetes</taxon>
        <taxon>Pucciniales</taxon>
        <taxon>Pucciniaceae</taxon>
        <taxon>Puccinia</taxon>
    </lineage>
</organism>
<evidence type="ECO:0000313" key="4">
    <source>
        <dbReference type="Proteomes" id="UP000037035"/>
    </source>
</evidence>
<dbReference type="OrthoDB" id="2498976at2759"/>
<dbReference type="EMBL" id="LAVV01006678">
    <property type="protein sequence ID" value="KNZ58815.1"/>
    <property type="molecule type" value="Genomic_DNA"/>
</dbReference>
<keyword evidence="2" id="KW-1133">Transmembrane helix</keyword>
<protein>
    <submittedName>
        <fullName evidence="3">Uncharacterized protein</fullName>
    </submittedName>
</protein>
<dbReference type="AlphaFoldDB" id="A0A0L6VFD2"/>
<evidence type="ECO:0000313" key="3">
    <source>
        <dbReference type="EMBL" id="KNZ58815.1"/>
    </source>
</evidence>
<evidence type="ECO:0000256" key="1">
    <source>
        <dbReference type="SAM" id="MobiDB-lite"/>
    </source>
</evidence>
<reference evidence="3" key="1">
    <citation type="submission" date="2015-08" db="EMBL/GenBank/DDBJ databases">
        <title>Next Generation Sequencing and Analysis of the Genome of Puccinia sorghi L Schw, the Causal Agent of Maize Common Rust.</title>
        <authorList>
            <person name="Rochi L."/>
            <person name="Burguener G."/>
            <person name="Darino M."/>
            <person name="Turjanski A."/>
            <person name="Kreff E."/>
            <person name="Dieguez M.J."/>
            <person name="Sacco F."/>
        </authorList>
    </citation>
    <scope>NUCLEOTIDE SEQUENCE [LARGE SCALE GENOMIC DNA]</scope>
    <source>
        <strain evidence="3">RO10H11247</strain>
    </source>
</reference>
<sequence>MTEFPTGLHHDKRGFRWAVFGGALIALTTLPRVDGATYRTDLPDNGLRFLPLDTEKIIPSSSLLVSRAVEADGDPAGLRRSFIALLTILPILASMLALLAWMRRRKDHLLYDSLFQTRLSEMEALARSQTVNSELSEQKEGLSGRTLVASPSGKEREEPAEMGDLEKGIRPNEAPEAQNEEKKAVEGAQPHVLPPLNQGPGLQGSHPAEEAREPYFIFNPTLPLSPGSAPPATPAKPVGPVTPINPAPVPSAPPILVPQTISDDDDDAMAGSPNTSDKEYISTTVNSPLEDVQVKTEEDVPISIDRKIKVDSILVYCQKQKKLSQQS</sequence>
<dbReference type="VEuPathDB" id="FungiDB:VP01_1857g3"/>
<comment type="caution">
    <text evidence="3">The sequence shown here is derived from an EMBL/GenBank/DDBJ whole genome shotgun (WGS) entry which is preliminary data.</text>
</comment>
<keyword evidence="2" id="KW-0472">Membrane</keyword>
<feature type="transmembrane region" description="Helical" evidence="2">
    <location>
        <begin position="82"/>
        <end position="101"/>
    </location>
</feature>
<proteinExistence type="predicted"/>
<feature type="compositionally biased region" description="Basic and acidic residues" evidence="1">
    <location>
        <begin position="153"/>
        <end position="170"/>
    </location>
</feature>